<feature type="coiled-coil region" evidence="1">
    <location>
        <begin position="141"/>
        <end position="168"/>
    </location>
</feature>
<reference evidence="3 4" key="1">
    <citation type="submission" date="2014-04" db="EMBL/GenBank/DDBJ databases">
        <authorList>
            <consortium name="DOE Joint Genome Institute"/>
            <person name="Kuo A."/>
            <person name="Girlanda M."/>
            <person name="Perotto S."/>
            <person name="Kohler A."/>
            <person name="Nagy L.G."/>
            <person name="Floudas D."/>
            <person name="Copeland A."/>
            <person name="Barry K.W."/>
            <person name="Cichocki N."/>
            <person name="Veneault-Fourrey C."/>
            <person name="LaButti K."/>
            <person name="Lindquist E.A."/>
            <person name="Lipzen A."/>
            <person name="Lundell T."/>
            <person name="Morin E."/>
            <person name="Murat C."/>
            <person name="Sun H."/>
            <person name="Tunlid A."/>
            <person name="Henrissat B."/>
            <person name="Grigoriev I.V."/>
            <person name="Hibbett D.S."/>
            <person name="Martin F."/>
            <person name="Nordberg H.P."/>
            <person name="Cantor M.N."/>
            <person name="Hua S.X."/>
        </authorList>
    </citation>
    <scope>NUCLEOTIDE SEQUENCE [LARGE SCALE GENOMIC DNA]</scope>
    <source>
        <strain evidence="3 4">MUT 4182</strain>
    </source>
</reference>
<sequence>MDHIYPNRDQSASAQASQSSSRGNEGMSLDRAPGFASPAQRSTPTATAPTIQAQMSFLPRFQVQLWINLPPDPEEGGRTVRRLREIRIDHVGLRAHGSQRVPPSDEECSGESGSLNEWLRQELATVGRALKEEAAEASKYREAYLKMAKKYLDTAEALEAKKKLISEDQTADELSVAPDFVH</sequence>
<evidence type="ECO:0000256" key="2">
    <source>
        <dbReference type="SAM" id="MobiDB-lite"/>
    </source>
</evidence>
<evidence type="ECO:0000313" key="4">
    <source>
        <dbReference type="Proteomes" id="UP000054248"/>
    </source>
</evidence>
<evidence type="ECO:0000313" key="3">
    <source>
        <dbReference type="EMBL" id="KIO25011.1"/>
    </source>
</evidence>
<accession>A0A0C3QFS2</accession>
<dbReference type="OrthoDB" id="10651577at2759"/>
<gene>
    <name evidence="3" type="ORF">M407DRAFT_25650</name>
</gene>
<keyword evidence="4" id="KW-1185">Reference proteome</keyword>
<dbReference type="HOGENOM" id="CLU_1483039_0_0_1"/>
<dbReference type="Proteomes" id="UP000054248">
    <property type="component" value="Unassembled WGS sequence"/>
</dbReference>
<dbReference type="EMBL" id="KN823050">
    <property type="protein sequence ID" value="KIO25011.1"/>
    <property type="molecule type" value="Genomic_DNA"/>
</dbReference>
<proteinExistence type="predicted"/>
<feature type="region of interest" description="Disordered" evidence="2">
    <location>
        <begin position="1"/>
        <end position="52"/>
    </location>
</feature>
<feature type="compositionally biased region" description="Low complexity" evidence="2">
    <location>
        <begin position="10"/>
        <end position="21"/>
    </location>
</feature>
<organism evidence="3 4">
    <name type="scientific">Tulasnella calospora MUT 4182</name>
    <dbReference type="NCBI Taxonomy" id="1051891"/>
    <lineage>
        <taxon>Eukaryota</taxon>
        <taxon>Fungi</taxon>
        <taxon>Dikarya</taxon>
        <taxon>Basidiomycota</taxon>
        <taxon>Agaricomycotina</taxon>
        <taxon>Agaricomycetes</taxon>
        <taxon>Cantharellales</taxon>
        <taxon>Tulasnellaceae</taxon>
        <taxon>Tulasnella</taxon>
    </lineage>
</organism>
<evidence type="ECO:0000256" key="1">
    <source>
        <dbReference type="SAM" id="Coils"/>
    </source>
</evidence>
<dbReference type="AlphaFoldDB" id="A0A0C3QFS2"/>
<name>A0A0C3QFS2_9AGAM</name>
<reference evidence="4" key="2">
    <citation type="submission" date="2015-01" db="EMBL/GenBank/DDBJ databases">
        <title>Evolutionary Origins and Diversification of the Mycorrhizal Mutualists.</title>
        <authorList>
            <consortium name="DOE Joint Genome Institute"/>
            <consortium name="Mycorrhizal Genomics Consortium"/>
            <person name="Kohler A."/>
            <person name="Kuo A."/>
            <person name="Nagy L.G."/>
            <person name="Floudas D."/>
            <person name="Copeland A."/>
            <person name="Barry K.W."/>
            <person name="Cichocki N."/>
            <person name="Veneault-Fourrey C."/>
            <person name="LaButti K."/>
            <person name="Lindquist E.A."/>
            <person name="Lipzen A."/>
            <person name="Lundell T."/>
            <person name="Morin E."/>
            <person name="Murat C."/>
            <person name="Riley R."/>
            <person name="Ohm R."/>
            <person name="Sun H."/>
            <person name="Tunlid A."/>
            <person name="Henrissat B."/>
            <person name="Grigoriev I.V."/>
            <person name="Hibbett D.S."/>
            <person name="Martin F."/>
        </authorList>
    </citation>
    <scope>NUCLEOTIDE SEQUENCE [LARGE SCALE GENOMIC DNA]</scope>
    <source>
        <strain evidence="4">MUT 4182</strain>
    </source>
</reference>
<keyword evidence="1" id="KW-0175">Coiled coil</keyword>
<protein>
    <submittedName>
        <fullName evidence="3">Uncharacterized protein</fullName>
    </submittedName>
</protein>